<dbReference type="WBParaSite" id="TMUE_1000002960.1">
    <property type="protein sequence ID" value="TMUE_1000002960.1"/>
    <property type="gene ID" value="WBGene00295499"/>
</dbReference>
<dbReference type="InterPro" id="IPR011009">
    <property type="entry name" value="Kinase-like_dom_sf"/>
</dbReference>
<feature type="compositionally biased region" description="Basic residues" evidence="2">
    <location>
        <begin position="325"/>
        <end position="337"/>
    </location>
</feature>
<evidence type="ECO:0000313" key="5">
    <source>
        <dbReference type="WBParaSite" id="TMUE_1000002960.1"/>
    </source>
</evidence>
<keyword evidence="1" id="KW-0547">Nucleotide-binding</keyword>
<feature type="domain" description="Protein kinase" evidence="3">
    <location>
        <begin position="38"/>
        <end position="344"/>
    </location>
</feature>
<feature type="binding site" evidence="1">
    <location>
        <position position="67"/>
    </location>
    <ligand>
        <name>ATP</name>
        <dbReference type="ChEBI" id="CHEBI:30616"/>
    </ligand>
</feature>
<evidence type="ECO:0000256" key="1">
    <source>
        <dbReference type="PROSITE-ProRule" id="PRU10141"/>
    </source>
</evidence>
<name>A0A5S6Q730_TRIMR</name>
<dbReference type="Proteomes" id="UP000046395">
    <property type="component" value="Unassembled WGS sequence"/>
</dbReference>
<dbReference type="InterPro" id="IPR017441">
    <property type="entry name" value="Protein_kinase_ATP_BS"/>
</dbReference>
<reference evidence="5" key="1">
    <citation type="submission" date="2019-12" db="UniProtKB">
        <authorList>
            <consortium name="WormBaseParasite"/>
        </authorList>
    </citation>
    <scope>IDENTIFICATION</scope>
</reference>
<dbReference type="Pfam" id="PF00069">
    <property type="entry name" value="Pkinase"/>
    <property type="match status" value="1"/>
</dbReference>
<proteinExistence type="predicted"/>
<dbReference type="SUPFAM" id="SSF56112">
    <property type="entry name" value="Protein kinase-like (PK-like)"/>
    <property type="match status" value="1"/>
</dbReference>
<evidence type="ECO:0000256" key="2">
    <source>
        <dbReference type="SAM" id="MobiDB-lite"/>
    </source>
</evidence>
<evidence type="ECO:0000259" key="3">
    <source>
        <dbReference type="PROSITE" id="PS50011"/>
    </source>
</evidence>
<feature type="region of interest" description="Disordered" evidence="2">
    <location>
        <begin position="1"/>
        <end position="28"/>
    </location>
</feature>
<keyword evidence="4" id="KW-1185">Reference proteome</keyword>
<dbReference type="Gene3D" id="1.10.510.10">
    <property type="entry name" value="Transferase(Phosphotransferase) domain 1"/>
    <property type="match status" value="1"/>
</dbReference>
<dbReference type="GO" id="GO:0005524">
    <property type="term" value="F:ATP binding"/>
    <property type="evidence" value="ECO:0007669"/>
    <property type="project" value="UniProtKB-UniRule"/>
</dbReference>
<dbReference type="PANTHER" id="PTHR11909">
    <property type="entry name" value="CASEIN KINASE-RELATED"/>
    <property type="match status" value="1"/>
</dbReference>
<feature type="region of interest" description="Disordered" evidence="2">
    <location>
        <begin position="324"/>
        <end position="344"/>
    </location>
</feature>
<keyword evidence="1" id="KW-0067">ATP-binding</keyword>
<dbReference type="InterPro" id="IPR000719">
    <property type="entry name" value="Prot_kinase_dom"/>
</dbReference>
<sequence>MLVEQRNQQRKHVEEARARQDGQSEPTLKKGELLRDHWRVLKRIGKGGFGEVYRVWDNRTKELFAAKVVLENTRQAASLRRELAILQRLKGCQHMCTVYESGVEGSKRFLIMTLAGPSLDTLILNRPMRKFSLPTTLMLFKKCYFAVKELHYAGYVHRDIKPANFAIGREQSSREILLLDFGLTKRYRDLEGNVRPPREMAPFCGTARYASPNAHANKEIGPQDDLISLLYSTVEMANGGLPWGNLKDKEQLCISKSSISMKMLLKGLPKELLEISGHLSSLTYADPVNYEWITYKVDAMLARLSVHYNSPFDWEDTPTFSKRSNVSRRTAKSHRHNENRYGNL</sequence>
<accession>A0A5S6Q730</accession>
<dbReference type="SMART" id="SM00220">
    <property type="entry name" value="S_TKc"/>
    <property type="match status" value="1"/>
</dbReference>
<dbReference type="AlphaFoldDB" id="A0A5S6Q730"/>
<dbReference type="InterPro" id="IPR050235">
    <property type="entry name" value="CK1_Ser-Thr_kinase"/>
</dbReference>
<feature type="compositionally biased region" description="Basic and acidic residues" evidence="2">
    <location>
        <begin position="11"/>
        <end position="28"/>
    </location>
</feature>
<dbReference type="PROSITE" id="PS00107">
    <property type="entry name" value="PROTEIN_KINASE_ATP"/>
    <property type="match status" value="1"/>
</dbReference>
<dbReference type="GO" id="GO:0004672">
    <property type="term" value="F:protein kinase activity"/>
    <property type="evidence" value="ECO:0007669"/>
    <property type="project" value="InterPro"/>
</dbReference>
<dbReference type="STRING" id="70415.A0A5S6Q730"/>
<organism evidence="4 5">
    <name type="scientific">Trichuris muris</name>
    <name type="common">Mouse whipworm</name>
    <dbReference type="NCBI Taxonomy" id="70415"/>
    <lineage>
        <taxon>Eukaryota</taxon>
        <taxon>Metazoa</taxon>
        <taxon>Ecdysozoa</taxon>
        <taxon>Nematoda</taxon>
        <taxon>Enoplea</taxon>
        <taxon>Dorylaimia</taxon>
        <taxon>Trichinellida</taxon>
        <taxon>Trichuridae</taxon>
        <taxon>Trichuris</taxon>
    </lineage>
</organism>
<evidence type="ECO:0000313" key="4">
    <source>
        <dbReference type="Proteomes" id="UP000046395"/>
    </source>
</evidence>
<dbReference type="PROSITE" id="PS50011">
    <property type="entry name" value="PROTEIN_KINASE_DOM"/>
    <property type="match status" value="1"/>
</dbReference>
<protein>
    <submittedName>
        <fullName evidence="5">Protein kinase domain-containing protein</fullName>
    </submittedName>
</protein>